<dbReference type="PROSITE" id="PS00687">
    <property type="entry name" value="ALDEHYDE_DEHYDR_GLU"/>
    <property type="match status" value="1"/>
</dbReference>
<accession>A0A8J5QCH0</accession>
<dbReference type="InterPro" id="IPR029510">
    <property type="entry name" value="Ald_DH_CS_GLU"/>
</dbReference>
<dbReference type="PANTHER" id="PTHR43570:SF16">
    <property type="entry name" value="ALDEHYDE DEHYDROGENASE TYPE III, ISOFORM Q"/>
    <property type="match status" value="1"/>
</dbReference>
<dbReference type="OrthoDB" id="440325at2759"/>
<dbReference type="GO" id="GO:0004029">
    <property type="term" value="F:aldehyde dehydrogenase (NAD+) activity"/>
    <property type="evidence" value="ECO:0007669"/>
    <property type="project" value="TreeGrafter"/>
</dbReference>
<reference evidence="8 9" key="1">
    <citation type="journal article" date="2021" name="DNA Res.">
        <title>Genome analysis of Candida subhashii reveals its hybrid nature and dual mitochondrial genome conformations.</title>
        <authorList>
            <person name="Mixao V."/>
            <person name="Hegedusova E."/>
            <person name="Saus E."/>
            <person name="Pryszcz L.P."/>
            <person name="Cillingova A."/>
            <person name="Nosek J."/>
            <person name="Gabaldon T."/>
        </authorList>
    </citation>
    <scope>NUCLEOTIDE SEQUENCE [LARGE SCALE GENOMIC DNA]</scope>
    <source>
        <strain evidence="8 9">CBS 10753</strain>
    </source>
</reference>
<dbReference type="FunFam" id="3.40.605.10:FF:000004">
    <property type="entry name" value="Aldehyde dehydrogenase"/>
    <property type="match status" value="1"/>
</dbReference>
<keyword evidence="2 5" id="KW-0560">Oxidoreductase</keyword>
<dbReference type="RefSeq" id="XP_049262804.1">
    <property type="nucleotide sequence ID" value="XM_049407768.1"/>
</dbReference>
<dbReference type="FunFam" id="3.40.309.10:FF:000025">
    <property type="entry name" value="Aldehyde dehydrogenase"/>
    <property type="match status" value="1"/>
</dbReference>
<dbReference type="AlphaFoldDB" id="A0A8J5QCH0"/>
<dbReference type="Pfam" id="PF00171">
    <property type="entry name" value="Aldedh"/>
    <property type="match status" value="1"/>
</dbReference>
<evidence type="ECO:0000256" key="2">
    <source>
        <dbReference type="ARBA" id="ARBA00023002"/>
    </source>
</evidence>
<evidence type="ECO:0000259" key="7">
    <source>
        <dbReference type="Pfam" id="PF00171"/>
    </source>
</evidence>
<evidence type="ECO:0000256" key="3">
    <source>
        <dbReference type="ARBA" id="ARBA00023027"/>
    </source>
</evidence>
<protein>
    <submittedName>
        <fullName evidence="8">HFD1</fullName>
    </submittedName>
</protein>
<evidence type="ECO:0000256" key="4">
    <source>
        <dbReference type="PROSITE-ProRule" id="PRU10007"/>
    </source>
</evidence>
<dbReference type="Proteomes" id="UP000694255">
    <property type="component" value="Unassembled WGS sequence"/>
</dbReference>
<dbReference type="InterPro" id="IPR015590">
    <property type="entry name" value="Aldehyde_DH_dom"/>
</dbReference>
<evidence type="ECO:0000256" key="6">
    <source>
        <dbReference type="SAM" id="MobiDB-lite"/>
    </source>
</evidence>
<feature type="domain" description="Aldehyde dehydrogenase" evidence="7">
    <location>
        <begin position="105"/>
        <end position="533"/>
    </location>
</feature>
<dbReference type="GO" id="GO:0006081">
    <property type="term" value="P:aldehyde metabolic process"/>
    <property type="evidence" value="ECO:0007669"/>
    <property type="project" value="InterPro"/>
</dbReference>
<evidence type="ECO:0000313" key="9">
    <source>
        <dbReference type="Proteomes" id="UP000694255"/>
    </source>
</evidence>
<proteinExistence type="inferred from homology"/>
<keyword evidence="3" id="KW-0520">NAD</keyword>
<feature type="region of interest" description="Disordered" evidence="6">
    <location>
        <begin position="1"/>
        <end position="61"/>
    </location>
</feature>
<dbReference type="InterPro" id="IPR012394">
    <property type="entry name" value="Aldehyde_DH_NAD(P)"/>
</dbReference>
<evidence type="ECO:0000313" key="8">
    <source>
        <dbReference type="EMBL" id="KAG7662571.1"/>
    </source>
</evidence>
<gene>
    <name evidence="8" type="ORF">J8A68_003868</name>
</gene>
<dbReference type="CDD" id="cd07135">
    <property type="entry name" value="ALDH_F14-YMR110C"/>
    <property type="match status" value="1"/>
</dbReference>
<dbReference type="GeneID" id="73470668"/>
<feature type="active site" evidence="4">
    <location>
        <position position="301"/>
    </location>
</feature>
<evidence type="ECO:0000256" key="5">
    <source>
        <dbReference type="RuleBase" id="RU003345"/>
    </source>
</evidence>
<dbReference type="EMBL" id="JAGSYN010000167">
    <property type="protein sequence ID" value="KAG7662571.1"/>
    <property type="molecule type" value="Genomic_DNA"/>
</dbReference>
<sequence length="609" mass="67877">MKKYIGNMNGISKSKSSKSDSKSRKSSSSSTRSNKHSSPPPAPPIANNPFDNPTSTVEKPVIQQTDESTTTLGESYAEVPKAQPSWYTPLSEIQPTIQRLSNGFFQKQKTHSIQFRLNQLRNIYFAINENIDELCDALYKDFGRSPSETKNLEINTSINELVHIMGNLHKWLKPETVTDVPLAMRTNPIYIERIPLGVVLIISPFNYPFFLALSAVVGAIAAGNCVVLKQSEYVPNFSRLFGNILTNALDPDIFAVIHGGIPETTLLLDQKFDKIMYTGNNMVGKIVAAKAAETLTPTILELGGKSPAILLDDLQDKNIETVARRIIWGRFTNAGQTCVAVDYILVPSKIHDKLVEALVKIVNNEFYPNLDEKCTSYTHIIHDRAFESISKIIKTTKGKVLVGGLETADPTSRFIPPTIIDNATWEDSSMQVEIFGPVLPILTYDNLDDALLQITRHHDTPLAQYVFTSGSTNRKYNTNLDKVLTTIRSGGVIINDVLMHCALVNAPFGGVGQSGMGSYHGYFSFRNFTHERTTMEQKLWNDFLLKVRYPPFNQDKNRLIKISQESYGGNVWFNKTDDVDVFGPSFVFSGWNGFKGFCGMLCDFATKGL</sequence>
<evidence type="ECO:0000256" key="1">
    <source>
        <dbReference type="ARBA" id="ARBA00009986"/>
    </source>
</evidence>
<organism evidence="8 9">
    <name type="scientific">[Candida] subhashii</name>
    <dbReference type="NCBI Taxonomy" id="561895"/>
    <lineage>
        <taxon>Eukaryota</taxon>
        <taxon>Fungi</taxon>
        <taxon>Dikarya</taxon>
        <taxon>Ascomycota</taxon>
        <taxon>Saccharomycotina</taxon>
        <taxon>Pichiomycetes</taxon>
        <taxon>Debaryomycetaceae</taxon>
        <taxon>Spathaspora</taxon>
    </lineage>
</organism>
<dbReference type="PANTHER" id="PTHR43570">
    <property type="entry name" value="ALDEHYDE DEHYDROGENASE"/>
    <property type="match status" value="1"/>
</dbReference>
<dbReference type="PROSITE" id="PS00070">
    <property type="entry name" value="ALDEHYDE_DEHYDR_CYS"/>
    <property type="match status" value="1"/>
</dbReference>
<dbReference type="InterPro" id="IPR016160">
    <property type="entry name" value="Ald_DH_CS_CYS"/>
</dbReference>
<comment type="similarity">
    <text evidence="1 5">Belongs to the aldehyde dehydrogenase family.</text>
</comment>
<dbReference type="GO" id="GO:0005737">
    <property type="term" value="C:cytoplasm"/>
    <property type="evidence" value="ECO:0007669"/>
    <property type="project" value="TreeGrafter"/>
</dbReference>
<name>A0A8J5QCH0_9ASCO</name>
<comment type="caution">
    <text evidence="8">The sequence shown here is derived from an EMBL/GenBank/DDBJ whole genome shotgun (WGS) entry which is preliminary data.</text>
</comment>
<keyword evidence="9" id="KW-1185">Reference proteome</keyword>